<evidence type="ECO:0000256" key="2">
    <source>
        <dbReference type="ARBA" id="ARBA00009387"/>
    </source>
</evidence>
<dbReference type="Gene3D" id="1.10.530.10">
    <property type="match status" value="1"/>
</dbReference>
<dbReference type="EMBL" id="ACYY01000025">
    <property type="protein sequence ID" value="EEW24111.1"/>
    <property type="molecule type" value="Genomic_DNA"/>
</dbReference>
<dbReference type="eggNOG" id="COG0741">
    <property type="taxonomic scope" value="Bacteria"/>
</dbReference>
<comment type="similarity">
    <text evidence="1">Belongs to the transglycosylase Slt family.</text>
</comment>
<dbReference type="Pfam" id="PF01464">
    <property type="entry name" value="SLT"/>
    <property type="match status" value="1"/>
</dbReference>
<feature type="domain" description="Transglycosylase SLT" evidence="4">
    <location>
        <begin position="471"/>
        <end position="573"/>
    </location>
</feature>
<dbReference type="PROSITE" id="PS00922">
    <property type="entry name" value="TRANSGLYCOSYLASE"/>
    <property type="match status" value="1"/>
</dbReference>
<comment type="similarity">
    <text evidence="2">Belongs to the virb1 family.</text>
</comment>
<dbReference type="CDD" id="cd13401">
    <property type="entry name" value="Slt70-like"/>
    <property type="match status" value="1"/>
</dbReference>
<dbReference type="GO" id="GO:0004553">
    <property type="term" value="F:hydrolase activity, hydrolyzing O-glycosyl compounds"/>
    <property type="evidence" value="ECO:0007669"/>
    <property type="project" value="InterPro"/>
</dbReference>
<dbReference type="InterPro" id="IPR008258">
    <property type="entry name" value="Transglycosylase_SLT_dom_1"/>
</dbReference>
<sequence length="626" mass="67472">MPARADQADALKLALIRAEAKDWPGAQAAAEPAGAVGRDIVEWQRLRAGEGLLGDYEAFLARRPDWPGLTLLRQKGEVAVARSSTPSRVIGYFDGTSPVTGTGALALAQALQAAGRGAEAEAEAKRAWRALSFTAEDQAALLALYPRALAPLHEARLDRLLWQDKPEEARRMLPLVSPGWRALAKARLALRAQADGVTALVKAVPADLAGHPGLAHERFLWRMKQGLEEDAAALILERSGDSLGDASAWAERRGVLARFLARAGQGKSAYRVASRHGLSEGTDYADLEFLSGFIALRKLDDPETALRHFTRMQAAVSTPISLAKAAYWQGRAEEARGNAEAARGHFSNAARYQTAYYGQLAAEKLGLTLDASLLDNTRPADWREAAFAHSSVLEAGLLLTKAGDRTLAKRFFLHLAESLTDRELAQLADLALTIHEPHIALLIAKQAAERGVIIPRAYFPLTDLVPDGLAVSRALALAIARRESEFDPAARSKAGARGLMQVMPATAKLMAEKLGLPYAVGRLTSDPGYNAAMGAGYLKQLLDEFGPSVAMIAAGYNAGPGRPRRWIGEFGDPRRAEVDVVDWVETIPFAETRTYVMRVTEGLVIYRAKLKGVAGPVRISAELRGG</sequence>
<dbReference type="Gene3D" id="1.25.20.10">
    <property type="entry name" value="Bacterial muramidases"/>
    <property type="match status" value="1"/>
</dbReference>
<keyword evidence="6" id="KW-1185">Reference proteome</keyword>
<dbReference type="PANTHER" id="PTHR37423">
    <property type="entry name" value="SOLUBLE LYTIC MUREIN TRANSGLYCOSYLASE-RELATED"/>
    <property type="match status" value="1"/>
</dbReference>
<dbReference type="GO" id="GO:0008933">
    <property type="term" value="F:peptidoglycan lytic transglycosylase activity"/>
    <property type="evidence" value="ECO:0007669"/>
    <property type="project" value="InterPro"/>
</dbReference>
<dbReference type="InterPro" id="IPR008939">
    <property type="entry name" value="Lytic_TGlycosylase_superhlx_U"/>
</dbReference>
<evidence type="ECO:0000256" key="1">
    <source>
        <dbReference type="ARBA" id="ARBA00007734"/>
    </source>
</evidence>
<gene>
    <name evidence="5" type="ORF">Rsw2DRAFT_2922</name>
</gene>
<dbReference type="SUPFAM" id="SSF53955">
    <property type="entry name" value="Lysozyme-like"/>
    <property type="match status" value="1"/>
</dbReference>
<evidence type="ECO:0000259" key="4">
    <source>
        <dbReference type="Pfam" id="PF01464"/>
    </source>
</evidence>
<reference evidence="5 6" key="1">
    <citation type="submission" date="2009-08" db="EMBL/GenBank/DDBJ databases">
        <title>The draft genome of Rhodobacter sp. SW2.</title>
        <authorList>
            <consortium name="US DOE Joint Genome Institute (JGI-PGF)"/>
            <person name="Lucas S."/>
            <person name="Copeland A."/>
            <person name="Lapidus A."/>
            <person name="Glavina del Rio T."/>
            <person name="Tice H."/>
            <person name="Bruce D."/>
            <person name="Goodwin L."/>
            <person name="Pitluck S."/>
            <person name="Larimer F."/>
            <person name="Land M.L."/>
            <person name="Hauser L."/>
            <person name="Emerson D."/>
        </authorList>
    </citation>
    <scope>NUCLEOTIDE SEQUENCE [LARGE SCALE GENOMIC DNA]</scope>
    <source>
        <strain evidence="5 6">SW2</strain>
    </source>
</reference>
<dbReference type="InterPro" id="IPR000189">
    <property type="entry name" value="Transglyc_AS"/>
</dbReference>
<dbReference type="STRING" id="371731.Rsw2DRAFT_2922"/>
<dbReference type="GO" id="GO:0016020">
    <property type="term" value="C:membrane"/>
    <property type="evidence" value="ECO:0007669"/>
    <property type="project" value="InterPro"/>
</dbReference>
<dbReference type="PANTHER" id="PTHR37423:SF2">
    <property type="entry name" value="MEMBRANE-BOUND LYTIC MUREIN TRANSGLYCOSYLASE C"/>
    <property type="match status" value="1"/>
</dbReference>
<proteinExistence type="inferred from homology"/>
<organism evidence="5 6">
    <name type="scientific">Rhodobacter ferrooxidans</name>
    <dbReference type="NCBI Taxonomy" id="371731"/>
    <lineage>
        <taxon>Bacteria</taxon>
        <taxon>Pseudomonadati</taxon>
        <taxon>Pseudomonadota</taxon>
        <taxon>Alphaproteobacteria</taxon>
        <taxon>Rhodobacterales</taxon>
        <taxon>Rhodobacter group</taxon>
        <taxon>Rhodobacter</taxon>
    </lineage>
</organism>
<evidence type="ECO:0000256" key="3">
    <source>
        <dbReference type="ARBA" id="ARBA00022729"/>
    </source>
</evidence>
<comment type="caution">
    <text evidence="5">The sequence shown here is derived from an EMBL/GenBank/DDBJ whole genome shotgun (WGS) entry which is preliminary data.</text>
</comment>
<keyword evidence="3" id="KW-0732">Signal</keyword>
<dbReference type="GO" id="GO:0000270">
    <property type="term" value="P:peptidoglycan metabolic process"/>
    <property type="evidence" value="ECO:0007669"/>
    <property type="project" value="InterPro"/>
</dbReference>
<dbReference type="InterPro" id="IPR023346">
    <property type="entry name" value="Lysozyme-like_dom_sf"/>
</dbReference>
<accession>C8S4E4</accession>
<evidence type="ECO:0000313" key="5">
    <source>
        <dbReference type="EMBL" id="EEW24111.1"/>
    </source>
</evidence>
<name>C8S4E4_9RHOB</name>
<dbReference type="GO" id="GO:0042597">
    <property type="term" value="C:periplasmic space"/>
    <property type="evidence" value="ECO:0007669"/>
    <property type="project" value="InterPro"/>
</dbReference>
<dbReference type="SUPFAM" id="SSF48435">
    <property type="entry name" value="Bacterial muramidases"/>
    <property type="match status" value="1"/>
</dbReference>
<protein>
    <submittedName>
        <fullName evidence="5">Lytic transglycosylase catalytic</fullName>
    </submittedName>
</protein>
<evidence type="ECO:0000313" key="6">
    <source>
        <dbReference type="Proteomes" id="UP000010121"/>
    </source>
</evidence>
<dbReference type="AlphaFoldDB" id="C8S4E4"/>
<dbReference type="Proteomes" id="UP000010121">
    <property type="component" value="Unassembled WGS sequence"/>
</dbReference>